<dbReference type="GO" id="GO:0046872">
    <property type="term" value="F:metal ion binding"/>
    <property type="evidence" value="ECO:0007669"/>
    <property type="project" value="UniProtKB-KW"/>
</dbReference>
<dbReference type="PANTHER" id="PTHR22748">
    <property type="entry name" value="AP ENDONUCLEASE"/>
    <property type="match status" value="1"/>
</dbReference>
<dbReference type="EMBL" id="CM031835">
    <property type="protein sequence ID" value="KAG6687279.1"/>
    <property type="molecule type" value="Genomic_DNA"/>
</dbReference>
<keyword evidence="1 4" id="KW-0479">Metal-binding</keyword>
<dbReference type="GO" id="GO:0003906">
    <property type="term" value="F:DNA-(apurinic or apyrimidinic site) endonuclease activity"/>
    <property type="evidence" value="ECO:0007669"/>
    <property type="project" value="TreeGrafter"/>
</dbReference>
<reference evidence="6" key="1">
    <citation type="submission" date="2021-01" db="EMBL/GenBank/DDBJ databases">
        <authorList>
            <person name="Lovell J.T."/>
            <person name="Bentley N."/>
            <person name="Bhattarai G."/>
            <person name="Jenkins J.W."/>
            <person name="Sreedasyam A."/>
            <person name="Alarcon Y."/>
            <person name="Bock C."/>
            <person name="Boston L."/>
            <person name="Carlson J."/>
            <person name="Cervantes K."/>
            <person name="Clermont K."/>
            <person name="Krom N."/>
            <person name="Kubenka K."/>
            <person name="Mamidi S."/>
            <person name="Mattison C."/>
            <person name="Monteros M."/>
            <person name="Pisani C."/>
            <person name="Plott C."/>
            <person name="Rajasekar S."/>
            <person name="Rhein H.S."/>
            <person name="Rohla C."/>
            <person name="Song M."/>
            <person name="Hilaire R.S."/>
            <person name="Shu S."/>
            <person name="Wells L."/>
            <person name="Wang X."/>
            <person name="Webber J."/>
            <person name="Heerema R.J."/>
            <person name="Klein P."/>
            <person name="Conner P."/>
            <person name="Grauke L."/>
            <person name="Grimwood J."/>
            <person name="Schmutz J."/>
            <person name="Randall J.J."/>
        </authorList>
    </citation>
    <scope>NUCLEOTIDE SEQUENCE</scope>
    <source>
        <tissue evidence="6">Leaf</tissue>
    </source>
</reference>
<feature type="binding site" evidence="4">
    <location>
        <position position="9"/>
    </location>
    <ligand>
        <name>Mg(2+)</name>
        <dbReference type="ChEBI" id="CHEBI:18420"/>
        <label>1</label>
    </ligand>
</feature>
<evidence type="ECO:0000256" key="3">
    <source>
        <dbReference type="ARBA" id="ARBA00022842"/>
    </source>
</evidence>
<sequence length="204" mass="24531">MIPKFVSWNVHGLNKANKRLQVRKLLWEWKADIICLQETKLKRIDRKIVRSIWSCVHMDWVFMASNGASGGVLVMWDRRVVEKMKEFIGLYLVACFFKSVTDNFLWAFVGVDGPNLDNNKRYLWKELAGVHSWWDLPWCIGGDFNVIRFPNRFLISLDWESHYPDVWQKRMPRLCLDHWPIMLDFGGLRRSRRYFKYQNTWLKS</sequence>
<gene>
    <name evidence="6" type="ORF">I3842_11G063600</name>
</gene>
<dbReference type="InterPro" id="IPR004808">
    <property type="entry name" value="AP_endonuc_1"/>
</dbReference>
<proteinExistence type="predicted"/>
<dbReference type="GO" id="GO:0006284">
    <property type="term" value="P:base-excision repair"/>
    <property type="evidence" value="ECO:0007669"/>
    <property type="project" value="TreeGrafter"/>
</dbReference>
<feature type="domain" description="Endonuclease/exonuclease/phosphatase" evidence="5">
    <location>
        <begin position="6"/>
        <end position="152"/>
    </location>
</feature>
<dbReference type="GO" id="GO:0005634">
    <property type="term" value="C:nucleus"/>
    <property type="evidence" value="ECO:0007669"/>
    <property type="project" value="TreeGrafter"/>
</dbReference>
<keyword evidence="3 4" id="KW-0460">Magnesium</keyword>
<dbReference type="PROSITE" id="PS00726">
    <property type="entry name" value="AP_NUCLEASE_F1_1"/>
    <property type="match status" value="1"/>
</dbReference>
<evidence type="ECO:0000256" key="4">
    <source>
        <dbReference type="PIRSR" id="PIRSR604808-2"/>
    </source>
</evidence>
<dbReference type="InterPro" id="IPR005135">
    <property type="entry name" value="Endo/exonuclease/phosphatase"/>
</dbReference>
<name>A0A922IZR3_CARIL</name>
<comment type="cofactor">
    <cofactor evidence="4">
        <name>Mg(2+)</name>
        <dbReference type="ChEBI" id="CHEBI:18420"/>
    </cofactor>
    <cofactor evidence="4">
        <name>Mn(2+)</name>
        <dbReference type="ChEBI" id="CHEBI:29035"/>
    </cofactor>
    <text evidence="4">Probably binds two magnesium or manganese ions per subunit.</text>
</comment>
<evidence type="ECO:0000313" key="7">
    <source>
        <dbReference type="Proteomes" id="UP000811246"/>
    </source>
</evidence>
<dbReference type="GO" id="GO:0008081">
    <property type="term" value="F:phosphoric diester hydrolase activity"/>
    <property type="evidence" value="ECO:0007669"/>
    <property type="project" value="TreeGrafter"/>
</dbReference>
<feature type="binding site" evidence="4">
    <location>
        <position position="38"/>
    </location>
    <ligand>
        <name>Mg(2+)</name>
        <dbReference type="ChEBI" id="CHEBI:18420"/>
        <label>1</label>
    </ligand>
</feature>
<dbReference type="GO" id="GO:0008311">
    <property type="term" value="F:double-stranded DNA 3'-5' DNA exonuclease activity"/>
    <property type="evidence" value="ECO:0007669"/>
    <property type="project" value="TreeGrafter"/>
</dbReference>
<organism evidence="6 7">
    <name type="scientific">Carya illinoinensis</name>
    <name type="common">Pecan</name>
    <dbReference type="NCBI Taxonomy" id="32201"/>
    <lineage>
        <taxon>Eukaryota</taxon>
        <taxon>Viridiplantae</taxon>
        <taxon>Streptophyta</taxon>
        <taxon>Embryophyta</taxon>
        <taxon>Tracheophyta</taxon>
        <taxon>Spermatophyta</taxon>
        <taxon>Magnoliopsida</taxon>
        <taxon>eudicotyledons</taxon>
        <taxon>Gunneridae</taxon>
        <taxon>Pentapetalae</taxon>
        <taxon>rosids</taxon>
        <taxon>fabids</taxon>
        <taxon>Fagales</taxon>
        <taxon>Juglandaceae</taxon>
        <taxon>Carya</taxon>
    </lineage>
</organism>
<evidence type="ECO:0000256" key="1">
    <source>
        <dbReference type="ARBA" id="ARBA00022723"/>
    </source>
</evidence>
<comment type="caution">
    <text evidence="6">The sequence shown here is derived from an EMBL/GenBank/DDBJ whole genome shotgun (WGS) entry which is preliminary data.</text>
</comment>
<dbReference type="PANTHER" id="PTHR22748:SF19">
    <property type="entry name" value="ENDONUCLEASE_EXONUCLEASE_PHOSPHATASE DOMAIN-CONTAINING PROTEIN"/>
    <property type="match status" value="1"/>
</dbReference>
<accession>A0A922IZR3</accession>
<keyword evidence="2" id="KW-0378">Hydrolase</keyword>
<dbReference type="InterPro" id="IPR020847">
    <property type="entry name" value="AP_endonuclease_F1_BS"/>
</dbReference>
<evidence type="ECO:0000313" key="6">
    <source>
        <dbReference type="EMBL" id="KAG6687279.1"/>
    </source>
</evidence>
<evidence type="ECO:0000259" key="5">
    <source>
        <dbReference type="Pfam" id="PF03372"/>
    </source>
</evidence>
<dbReference type="GO" id="GO:0003677">
    <property type="term" value="F:DNA binding"/>
    <property type="evidence" value="ECO:0007669"/>
    <property type="project" value="InterPro"/>
</dbReference>
<evidence type="ECO:0000256" key="2">
    <source>
        <dbReference type="ARBA" id="ARBA00022801"/>
    </source>
</evidence>
<dbReference type="AlphaFoldDB" id="A0A922IZR3"/>
<dbReference type="Proteomes" id="UP000811246">
    <property type="component" value="Chromosome 11"/>
</dbReference>
<protein>
    <recommendedName>
        <fullName evidence="5">Endonuclease/exonuclease/phosphatase domain-containing protein</fullName>
    </recommendedName>
</protein>
<dbReference type="Pfam" id="PF03372">
    <property type="entry name" value="Exo_endo_phos"/>
    <property type="match status" value="1"/>
</dbReference>
<keyword evidence="4" id="KW-0464">Manganese</keyword>